<gene>
    <name evidence="2" type="ORF">Pla22_23510</name>
</gene>
<name>A0A5C5WVW1_9BACT</name>
<evidence type="ECO:0000313" key="2">
    <source>
        <dbReference type="EMBL" id="TWT54700.1"/>
    </source>
</evidence>
<feature type="chain" id="PRO_5022961087" evidence="1">
    <location>
        <begin position="28"/>
        <end position="177"/>
    </location>
</feature>
<reference evidence="2 3" key="1">
    <citation type="submission" date="2019-02" db="EMBL/GenBank/DDBJ databases">
        <title>Deep-cultivation of Planctomycetes and their phenomic and genomic characterization uncovers novel biology.</title>
        <authorList>
            <person name="Wiegand S."/>
            <person name="Jogler M."/>
            <person name="Boedeker C."/>
            <person name="Pinto D."/>
            <person name="Vollmers J."/>
            <person name="Rivas-Marin E."/>
            <person name="Kohn T."/>
            <person name="Peeters S.H."/>
            <person name="Heuer A."/>
            <person name="Rast P."/>
            <person name="Oberbeckmann S."/>
            <person name="Bunk B."/>
            <person name="Jeske O."/>
            <person name="Meyerdierks A."/>
            <person name="Storesund J.E."/>
            <person name="Kallscheuer N."/>
            <person name="Luecker S."/>
            <person name="Lage O.M."/>
            <person name="Pohl T."/>
            <person name="Merkel B.J."/>
            <person name="Hornburger P."/>
            <person name="Mueller R.-W."/>
            <person name="Bruemmer F."/>
            <person name="Labrenz M."/>
            <person name="Spormann A.M."/>
            <person name="Op Den Camp H."/>
            <person name="Overmann J."/>
            <person name="Amann R."/>
            <person name="Jetten M.S.M."/>
            <person name="Mascher T."/>
            <person name="Medema M.H."/>
            <person name="Devos D.P."/>
            <person name="Kaster A.-K."/>
            <person name="Ovreas L."/>
            <person name="Rohde M."/>
            <person name="Galperin M.Y."/>
            <person name="Jogler C."/>
        </authorList>
    </citation>
    <scope>NUCLEOTIDE SEQUENCE [LARGE SCALE GENOMIC DNA]</scope>
    <source>
        <strain evidence="2 3">Pla22</strain>
    </source>
</reference>
<dbReference type="AlphaFoldDB" id="A0A5C5WVW1"/>
<keyword evidence="3" id="KW-1185">Reference proteome</keyword>
<proteinExistence type="predicted"/>
<organism evidence="2 3">
    <name type="scientific">Rubripirellula amarantea</name>
    <dbReference type="NCBI Taxonomy" id="2527999"/>
    <lineage>
        <taxon>Bacteria</taxon>
        <taxon>Pseudomonadati</taxon>
        <taxon>Planctomycetota</taxon>
        <taxon>Planctomycetia</taxon>
        <taxon>Pirellulales</taxon>
        <taxon>Pirellulaceae</taxon>
        <taxon>Rubripirellula</taxon>
    </lineage>
</organism>
<dbReference type="RefSeq" id="WP_146514704.1">
    <property type="nucleotide sequence ID" value="NZ_SJPI01000001.1"/>
</dbReference>
<sequence length="177" mass="19194" precursor="true">MPRFVSPITLIAASLVTSALLPTSVTAQQPGWSPVIVATGEYRDQIKSMPIEQRPYRPLHFYGNTVRRNYYRGTDASQRVQRQQGMTIVNQSLQGGVVLESAPVQSYGSSVRSVPATPSYSANRASVTYPSFPQSSGYSPAPRVIYPSAQPLTTPVYPMSSTPNYVPVSPASPAIGW</sequence>
<dbReference type="OrthoDB" id="285306at2"/>
<comment type="caution">
    <text evidence="2">The sequence shown here is derived from an EMBL/GenBank/DDBJ whole genome shotgun (WGS) entry which is preliminary data.</text>
</comment>
<evidence type="ECO:0000313" key="3">
    <source>
        <dbReference type="Proteomes" id="UP000316598"/>
    </source>
</evidence>
<evidence type="ECO:0000256" key="1">
    <source>
        <dbReference type="SAM" id="SignalP"/>
    </source>
</evidence>
<protein>
    <submittedName>
        <fullName evidence="2">Uncharacterized protein</fullName>
    </submittedName>
</protein>
<dbReference type="EMBL" id="SJPI01000001">
    <property type="protein sequence ID" value="TWT54700.1"/>
    <property type="molecule type" value="Genomic_DNA"/>
</dbReference>
<accession>A0A5C5WVW1</accession>
<dbReference type="Proteomes" id="UP000316598">
    <property type="component" value="Unassembled WGS sequence"/>
</dbReference>
<feature type="signal peptide" evidence="1">
    <location>
        <begin position="1"/>
        <end position="27"/>
    </location>
</feature>
<keyword evidence="1" id="KW-0732">Signal</keyword>